<dbReference type="PANTHER" id="PTHR34136:SF1">
    <property type="entry name" value="UDP-N-ACETYL-D-MANNOSAMINURONIC ACID TRANSFERASE"/>
    <property type="match status" value="1"/>
</dbReference>
<keyword evidence="4 5" id="KW-0961">Cell wall biogenesis/degradation</keyword>
<dbReference type="NCBIfam" id="TIGR00696">
    <property type="entry name" value="wecG_tagA_cpsF"/>
    <property type="match status" value="1"/>
</dbReference>
<keyword evidence="2 5" id="KW-0808">Transferase</keyword>
<dbReference type="GO" id="GO:0071555">
    <property type="term" value="P:cell wall organization"/>
    <property type="evidence" value="ECO:0007669"/>
    <property type="project" value="UniProtKB-KW"/>
</dbReference>
<dbReference type="GO" id="GO:0019350">
    <property type="term" value="P:teichoic acid biosynthetic process"/>
    <property type="evidence" value="ECO:0007669"/>
    <property type="project" value="UniProtKB-UniRule"/>
</dbReference>
<evidence type="ECO:0000313" key="7">
    <source>
        <dbReference type="Proteomes" id="UP000198402"/>
    </source>
</evidence>
<comment type="pathway">
    <text evidence="5">Cell wall biogenesis; teichoic acid biosynthesis.</text>
</comment>
<keyword evidence="3 5" id="KW-0777">Teichoic acid biosynthesis</keyword>
<organism evidence="6 7">
    <name type="scientific">Secundilactobacillus silagei JCM 19001</name>
    <dbReference type="NCBI Taxonomy" id="1302250"/>
    <lineage>
        <taxon>Bacteria</taxon>
        <taxon>Bacillati</taxon>
        <taxon>Bacillota</taxon>
        <taxon>Bacilli</taxon>
        <taxon>Lactobacillales</taxon>
        <taxon>Lactobacillaceae</taxon>
        <taxon>Secundilactobacillus</taxon>
    </lineage>
</organism>
<evidence type="ECO:0000256" key="1">
    <source>
        <dbReference type="ARBA" id="ARBA00022676"/>
    </source>
</evidence>
<dbReference type="STRING" id="1302250.GCA_001313225_00866"/>
<dbReference type="AlphaFoldDB" id="A0A1Z5IGN8"/>
<protein>
    <recommendedName>
        <fullName evidence="5">N-acetylglucosaminyldiphosphoundecaprenol N-acetyl-beta-D-mannosaminyltransferase</fullName>
        <ecNumber evidence="5">2.4.1.187</ecNumber>
    </recommendedName>
    <alternativeName>
        <fullName evidence="5">N-acetylmannosaminyltransferase</fullName>
    </alternativeName>
    <alternativeName>
        <fullName evidence="5">UDP-N-acetylmannosamine transferase</fullName>
    </alternativeName>
    <alternativeName>
        <fullName evidence="5">UDP-N-acetylmannosamine:N-acetylglucosaminyl pyrophosphorylundecaprenol N-acetylmannosaminyltransferase</fullName>
    </alternativeName>
</protein>
<evidence type="ECO:0000256" key="2">
    <source>
        <dbReference type="ARBA" id="ARBA00022679"/>
    </source>
</evidence>
<dbReference type="EC" id="2.4.1.187" evidence="5"/>
<dbReference type="InterPro" id="IPR004629">
    <property type="entry name" value="WecG_TagA_CpsF"/>
</dbReference>
<dbReference type="PANTHER" id="PTHR34136">
    <property type="match status" value="1"/>
</dbReference>
<dbReference type="HAMAP" id="MF_02070">
    <property type="entry name" value="TagA_TarA"/>
    <property type="match status" value="1"/>
</dbReference>
<name>A0A1Z5IGN8_9LACO</name>
<comment type="caution">
    <text evidence="6">The sequence shown here is derived from an EMBL/GenBank/DDBJ whole genome shotgun (WGS) entry which is preliminary data.</text>
</comment>
<gene>
    <name evidence="6" type="primary">wecG</name>
    <name evidence="6" type="ORF">IWT126_00885</name>
</gene>
<dbReference type="InterPro" id="IPR034714">
    <property type="entry name" value="TagA_TarA"/>
</dbReference>
<comment type="catalytic activity">
    <reaction evidence="5">
        <text>UDP-N-acetyl-alpha-D-mannosamine + N-acetyl-alpha-D-glucosaminyl-di-trans,octa-cis-undecaprenyl diphosphate = N-acetyl-beta-D-mannosaminyl-(1-&gt;4)-N-acetyl-alpha-D-glucosaminyl di-trans,octa-cis-undecaprenyl diphosphate + UDP + H(+)</text>
        <dbReference type="Rhea" id="RHEA:16053"/>
        <dbReference type="ChEBI" id="CHEBI:15378"/>
        <dbReference type="ChEBI" id="CHEBI:58223"/>
        <dbReference type="ChEBI" id="CHEBI:62959"/>
        <dbReference type="ChEBI" id="CHEBI:68623"/>
        <dbReference type="ChEBI" id="CHEBI:132210"/>
        <dbReference type="EC" id="2.4.1.187"/>
    </reaction>
</comment>
<dbReference type="Proteomes" id="UP000198402">
    <property type="component" value="Unassembled WGS sequence"/>
</dbReference>
<evidence type="ECO:0000313" key="6">
    <source>
        <dbReference type="EMBL" id="GAX00866.1"/>
    </source>
</evidence>
<evidence type="ECO:0000256" key="4">
    <source>
        <dbReference type="ARBA" id="ARBA00023316"/>
    </source>
</evidence>
<dbReference type="Pfam" id="PF03808">
    <property type="entry name" value="Glyco_tran_WecG"/>
    <property type="match status" value="1"/>
</dbReference>
<sequence>MSNEFLRINVLNVPFINTTQAAFLTAVESRINHRQNTFIVTANPEIVMYARDDPSYQRILKNADYITPDGIGILKGAAILGTPMTERITGYDTMLALLEWGNQQRKTVYLVGAKPEVIKDVKKVVANRYPGLKVAGAHDGYFTDFSPIAQDIAAKQPDMVFLAVGFPKQEQLIAAHRHQNDGLWMGVGGSFDVLSGHTKRAPKFFQNHHLEWFYRLLSEPTRLKRMMVLPRYLKTVKRAAHKQK</sequence>
<keyword evidence="1 5" id="KW-0328">Glycosyltransferase</keyword>
<accession>A0A1Z5IGN8</accession>
<proteinExistence type="inferred from homology"/>
<evidence type="ECO:0000256" key="3">
    <source>
        <dbReference type="ARBA" id="ARBA00022944"/>
    </source>
</evidence>
<dbReference type="UniPathway" id="UPA00632"/>
<keyword evidence="7" id="KW-1185">Reference proteome</keyword>
<dbReference type="OrthoDB" id="9771846at2"/>
<dbReference type="GO" id="GO:0047244">
    <property type="term" value="F:N-acetylglucosaminyldiphosphoundecaprenol N-acetyl-beta-D-mannosaminyltransferase activity"/>
    <property type="evidence" value="ECO:0007669"/>
    <property type="project" value="UniProtKB-UniRule"/>
</dbReference>
<comment type="similarity">
    <text evidence="5">Belongs to the glycosyltransferase 26 family. TagA/TarA subfamily.</text>
</comment>
<comment type="function">
    <text evidence="5">Catalyzes the conversion of GlcNAc-PP-undecaprenol into ManNAc-GlcNAc-PP-undecaprenol, the first committed lipid intermediate in the de novo synthesis of teichoic acid.</text>
</comment>
<dbReference type="RefSeq" id="WP_089136435.1">
    <property type="nucleotide sequence ID" value="NZ_BCMG01000004.1"/>
</dbReference>
<evidence type="ECO:0000256" key="5">
    <source>
        <dbReference type="HAMAP-Rule" id="MF_02070"/>
    </source>
</evidence>
<dbReference type="CDD" id="cd06533">
    <property type="entry name" value="Glyco_transf_WecG_TagA"/>
    <property type="match status" value="1"/>
</dbReference>
<dbReference type="EMBL" id="BCMG01000004">
    <property type="protein sequence ID" value="GAX00866.1"/>
    <property type="molecule type" value="Genomic_DNA"/>
</dbReference>
<reference evidence="6 7" key="1">
    <citation type="submission" date="2015-11" db="EMBL/GenBank/DDBJ databases">
        <title>Draft genome sequences of new species of the genus Lactobacillus isolated from orchardgrass silage.</title>
        <authorList>
            <person name="Tohno M."/>
            <person name="Tanizawa Y."/>
            <person name="Arita M."/>
        </authorList>
    </citation>
    <scope>NUCLEOTIDE SEQUENCE [LARGE SCALE GENOMIC DNA]</scope>
    <source>
        <strain evidence="6 7">IWT126</strain>
    </source>
</reference>